<proteinExistence type="predicted"/>
<comment type="caution">
    <text evidence="2">The sequence shown here is derived from an EMBL/GenBank/DDBJ whole genome shotgun (WGS) entry which is preliminary data.</text>
</comment>
<feature type="chain" id="PRO_5045280847" description="Secreted protein" evidence="1">
    <location>
        <begin position="16"/>
        <end position="94"/>
    </location>
</feature>
<reference evidence="2 3" key="1">
    <citation type="journal article" date="2024" name="Commun. Biol.">
        <title>Comparative genomic analysis of thermophilic fungi reveals convergent evolutionary adaptations and gene losses.</title>
        <authorList>
            <person name="Steindorff A.S."/>
            <person name="Aguilar-Pontes M.V."/>
            <person name="Robinson A.J."/>
            <person name="Andreopoulos B."/>
            <person name="LaButti K."/>
            <person name="Kuo A."/>
            <person name="Mondo S."/>
            <person name="Riley R."/>
            <person name="Otillar R."/>
            <person name="Haridas S."/>
            <person name="Lipzen A."/>
            <person name="Grimwood J."/>
            <person name="Schmutz J."/>
            <person name="Clum A."/>
            <person name="Reid I.D."/>
            <person name="Moisan M.C."/>
            <person name="Butler G."/>
            <person name="Nguyen T.T.M."/>
            <person name="Dewar K."/>
            <person name="Conant G."/>
            <person name="Drula E."/>
            <person name="Henrissat B."/>
            <person name="Hansel C."/>
            <person name="Singer S."/>
            <person name="Hutchinson M.I."/>
            <person name="de Vries R.P."/>
            <person name="Natvig D.O."/>
            <person name="Powell A.J."/>
            <person name="Tsang A."/>
            <person name="Grigoriev I.V."/>
        </authorList>
    </citation>
    <scope>NUCLEOTIDE SEQUENCE [LARGE SCALE GENOMIC DNA]</scope>
    <source>
        <strain evidence="2 3">CBS 494.80</strain>
    </source>
</reference>
<dbReference type="EMBL" id="JAZHXI010000024">
    <property type="protein sequence ID" value="KAL2060020.1"/>
    <property type="molecule type" value="Genomic_DNA"/>
</dbReference>
<keyword evidence="3" id="KW-1185">Reference proteome</keyword>
<feature type="signal peptide" evidence="1">
    <location>
        <begin position="1"/>
        <end position="15"/>
    </location>
</feature>
<evidence type="ECO:0008006" key="4">
    <source>
        <dbReference type="Google" id="ProtNLM"/>
    </source>
</evidence>
<evidence type="ECO:0000313" key="2">
    <source>
        <dbReference type="EMBL" id="KAL2060020.1"/>
    </source>
</evidence>
<protein>
    <recommendedName>
        <fullName evidence="4">Secreted protein</fullName>
    </recommendedName>
</protein>
<evidence type="ECO:0000256" key="1">
    <source>
        <dbReference type="SAM" id="SignalP"/>
    </source>
</evidence>
<sequence>MYLLTLLRAVSVVAAYGTEGGLRYSLAVTSCCEICFRAAAVVENDIYWFAARDSRLSLAASLGFDLSWLFGNEILVIGLECCTSQSGLGLWPRI</sequence>
<dbReference type="Proteomes" id="UP001595075">
    <property type="component" value="Unassembled WGS sequence"/>
</dbReference>
<accession>A0ABR4BQP4</accession>
<evidence type="ECO:0000313" key="3">
    <source>
        <dbReference type="Proteomes" id="UP001595075"/>
    </source>
</evidence>
<name>A0ABR4BQP4_9HELO</name>
<feature type="non-terminal residue" evidence="2">
    <location>
        <position position="94"/>
    </location>
</feature>
<keyword evidence="1" id="KW-0732">Signal</keyword>
<organism evidence="2 3">
    <name type="scientific">Oculimacula yallundae</name>
    <dbReference type="NCBI Taxonomy" id="86028"/>
    <lineage>
        <taxon>Eukaryota</taxon>
        <taxon>Fungi</taxon>
        <taxon>Dikarya</taxon>
        <taxon>Ascomycota</taxon>
        <taxon>Pezizomycotina</taxon>
        <taxon>Leotiomycetes</taxon>
        <taxon>Helotiales</taxon>
        <taxon>Ploettnerulaceae</taxon>
        <taxon>Oculimacula</taxon>
    </lineage>
</organism>
<gene>
    <name evidence="2" type="ORF">VTL71DRAFT_9842</name>
</gene>